<evidence type="ECO:0000256" key="6">
    <source>
        <dbReference type="SAM" id="MobiDB-lite"/>
    </source>
</evidence>
<keyword evidence="5" id="KW-0175">Coiled coil</keyword>
<comment type="similarity">
    <text evidence="2">Belongs to the RENT3 family.</text>
</comment>
<feature type="compositionally biased region" description="Basic and acidic residues" evidence="6">
    <location>
        <begin position="421"/>
        <end position="432"/>
    </location>
</feature>
<dbReference type="PANTHER" id="PTHR13112">
    <property type="entry name" value="UPF3 REGULATOR OF NONSENSE TRANSCRIPTS-LIKE PROTEIN"/>
    <property type="match status" value="1"/>
</dbReference>
<dbReference type="InterPro" id="IPR035979">
    <property type="entry name" value="RBD_domain_sf"/>
</dbReference>
<comment type="subcellular location">
    <subcellularLocation>
        <location evidence="1">Nucleus</location>
    </subcellularLocation>
</comment>
<feature type="region of interest" description="Disordered" evidence="6">
    <location>
        <begin position="232"/>
        <end position="500"/>
    </location>
</feature>
<dbReference type="InterPro" id="IPR012677">
    <property type="entry name" value="Nucleotide-bd_a/b_plait_sf"/>
</dbReference>
<evidence type="ECO:0000259" key="7">
    <source>
        <dbReference type="Pfam" id="PF03467"/>
    </source>
</evidence>
<feature type="coiled-coil region" evidence="5">
    <location>
        <begin position="179"/>
        <end position="206"/>
    </location>
</feature>
<gene>
    <name evidence="8" type="ORF">BG015_001576</name>
</gene>
<dbReference type="GO" id="GO:0005730">
    <property type="term" value="C:nucleolus"/>
    <property type="evidence" value="ECO:0007669"/>
    <property type="project" value="TreeGrafter"/>
</dbReference>
<feature type="domain" description="UPF3" evidence="7">
    <location>
        <begin position="22"/>
        <end position="187"/>
    </location>
</feature>
<evidence type="ECO:0000313" key="8">
    <source>
        <dbReference type="EMBL" id="KAF9154202.1"/>
    </source>
</evidence>
<dbReference type="GO" id="GO:0000184">
    <property type="term" value="P:nuclear-transcribed mRNA catabolic process, nonsense-mediated decay"/>
    <property type="evidence" value="ECO:0007669"/>
    <property type="project" value="UniProtKB-KW"/>
</dbReference>
<feature type="compositionally biased region" description="Low complexity" evidence="6">
    <location>
        <begin position="355"/>
        <end position="385"/>
    </location>
</feature>
<organism evidence="8 9">
    <name type="scientific">Linnemannia schmuckeri</name>
    <dbReference type="NCBI Taxonomy" id="64567"/>
    <lineage>
        <taxon>Eukaryota</taxon>
        <taxon>Fungi</taxon>
        <taxon>Fungi incertae sedis</taxon>
        <taxon>Mucoromycota</taxon>
        <taxon>Mortierellomycotina</taxon>
        <taxon>Mortierellomycetes</taxon>
        <taxon>Mortierellales</taxon>
        <taxon>Mortierellaceae</taxon>
        <taxon>Linnemannia</taxon>
    </lineage>
</organism>
<comment type="caution">
    <text evidence="8">The sequence shown here is derived from an EMBL/GenBank/DDBJ whole genome shotgun (WGS) entry which is preliminary data.</text>
</comment>
<feature type="compositionally biased region" description="Low complexity" evidence="6">
    <location>
        <begin position="232"/>
        <end position="249"/>
    </location>
</feature>
<dbReference type="GO" id="GO:0003729">
    <property type="term" value="F:mRNA binding"/>
    <property type="evidence" value="ECO:0007669"/>
    <property type="project" value="TreeGrafter"/>
</dbReference>
<dbReference type="InterPro" id="IPR005120">
    <property type="entry name" value="UPF3_dom"/>
</dbReference>
<dbReference type="OrthoDB" id="18087at2759"/>
<reference evidence="8" key="1">
    <citation type="journal article" date="2020" name="Fungal Divers.">
        <title>Resolving the Mortierellaceae phylogeny through synthesis of multi-gene phylogenetics and phylogenomics.</title>
        <authorList>
            <person name="Vandepol N."/>
            <person name="Liber J."/>
            <person name="Desiro A."/>
            <person name="Na H."/>
            <person name="Kennedy M."/>
            <person name="Barry K."/>
            <person name="Grigoriev I.V."/>
            <person name="Miller A.N."/>
            <person name="O'Donnell K."/>
            <person name="Stajich J.E."/>
            <person name="Bonito G."/>
        </authorList>
    </citation>
    <scope>NUCLEOTIDE SEQUENCE</scope>
    <source>
        <strain evidence="8">NRRL 6426</strain>
    </source>
</reference>
<dbReference type="AlphaFoldDB" id="A0A9P5S718"/>
<dbReference type="CDD" id="cd12455">
    <property type="entry name" value="RRM_like_Smg4_UPF3"/>
    <property type="match status" value="1"/>
</dbReference>
<proteinExistence type="inferred from homology"/>
<feature type="compositionally biased region" description="Basic residues" evidence="6">
    <location>
        <begin position="271"/>
        <end position="284"/>
    </location>
</feature>
<dbReference type="Pfam" id="PF03467">
    <property type="entry name" value="Smg4_UPF3"/>
    <property type="match status" value="1"/>
</dbReference>
<evidence type="ECO:0000256" key="1">
    <source>
        <dbReference type="ARBA" id="ARBA00004123"/>
    </source>
</evidence>
<keyword evidence="4" id="KW-0539">Nucleus</keyword>
<dbReference type="InterPro" id="IPR039722">
    <property type="entry name" value="Upf3"/>
</dbReference>
<dbReference type="GO" id="GO:0005737">
    <property type="term" value="C:cytoplasm"/>
    <property type="evidence" value="ECO:0007669"/>
    <property type="project" value="TreeGrafter"/>
</dbReference>
<dbReference type="PANTHER" id="PTHR13112:SF0">
    <property type="entry name" value="FI21285P1"/>
    <property type="match status" value="1"/>
</dbReference>
<dbReference type="EMBL" id="JAAAUQ010000129">
    <property type="protein sequence ID" value="KAF9154202.1"/>
    <property type="molecule type" value="Genomic_DNA"/>
</dbReference>
<keyword evidence="3" id="KW-0866">Nonsense-mediated mRNA decay</keyword>
<feature type="compositionally biased region" description="Low complexity" evidence="6">
    <location>
        <begin position="442"/>
        <end position="465"/>
    </location>
</feature>
<evidence type="ECO:0000313" key="9">
    <source>
        <dbReference type="Proteomes" id="UP000748756"/>
    </source>
</evidence>
<feature type="compositionally biased region" description="Polar residues" evidence="6">
    <location>
        <begin position="386"/>
        <end position="397"/>
    </location>
</feature>
<name>A0A9P5S718_9FUNG</name>
<keyword evidence="9" id="KW-1185">Reference proteome</keyword>
<evidence type="ECO:0000256" key="2">
    <source>
        <dbReference type="ARBA" id="ARBA00005991"/>
    </source>
</evidence>
<evidence type="ECO:0000256" key="3">
    <source>
        <dbReference type="ARBA" id="ARBA00023161"/>
    </source>
</evidence>
<protein>
    <recommendedName>
        <fullName evidence="7">UPF3 domain-containing protein</fullName>
    </recommendedName>
</protein>
<dbReference type="Proteomes" id="UP000748756">
    <property type="component" value="Unassembled WGS sequence"/>
</dbReference>
<sequence>MSTKAAPSKRSARTKGPSRGQAKSKIVVRRLPANLPEHVFMDSIKGLVPDSALDRPTTWVAGKVSKNPVKANTFARAYIYFKNEKLALEFQKTYHGHTFVDRHGNEGKAHVEFAPFQKIPREQRKPDTKQGTIEEDPDYIAFLKSLTADPTDAEKEMKLSGTEQLLKESAINPKSTPLLEALRAQKAAAQAKAQAAKLAARQARQAGKAGISNAGKVQITILANRNAKDAANKAGTAASTNAAGSTSNKPQSPQGKKAAQAPEPESAQGAKPKRERRRRDRASKRAGNEAVSAASTNQQQGDLAPPQITLLKPKNVQGSQPSNSVGQGSGQQEARPQSVQNQSNQGGSISGGRRGQQNQGNHNNQSNNSNSNINSSNNNNSNSGNAAQTGNTGSTSNAKKDPAQPANAEGGQGRSGRSRRNRGDRAKQDPKAGGDNATGGKPSTNFNPNSTPNTNININTNSGSIAGNKPEGQSGGGRSGRNRRGRGGGQENSTTLAAQS</sequence>
<feature type="compositionally biased region" description="Polar residues" evidence="6">
    <location>
        <begin position="316"/>
        <end position="339"/>
    </location>
</feature>
<dbReference type="SUPFAM" id="SSF54928">
    <property type="entry name" value="RNA-binding domain, RBD"/>
    <property type="match status" value="1"/>
</dbReference>
<dbReference type="Gene3D" id="3.30.70.330">
    <property type="match status" value="1"/>
</dbReference>
<evidence type="ECO:0000256" key="4">
    <source>
        <dbReference type="ARBA" id="ARBA00023242"/>
    </source>
</evidence>
<accession>A0A9P5S718</accession>
<feature type="region of interest" description="Disordered" evidence="6">
    <location>
        <begin position="1"/>
        <end position="24"/>
    </location>
</feature>
<dbReference type="GO" id="GO:0045727">
    <property type="term" value="P:positive regulation of translation"/>
    <property type="evidence" value="ECO:0007669"/>
    <property type="project" value="TreeGrafter"/>
</dbReference>
<evidence type="ECO:0000256" key="5">
    <source>
        <dbReference type="SAM" id="Coils"/>
    </source>
</evidence>